<evidence type="ECO:0000256" key="11">
    <source>
        <dbReference type="ARBA" id="ARBA00023125"/>
    </source>
</evidence>
<dbReference type="PROSITE" id="PS51192">
    <property type="entry name" value="HELICASE_ATP_BIND_1"/>
    <property type="match status" value="1"/>
</dbReference>
<dbReference type="SMART" id="SM00956">
    <property type="entry name" value="RQC"/>
    <property type="match status" value="1"/>
</dbReference>
<proteinExistence type="inferred from homology"/>
<feature type="domain" description="HRDC" evidence="18">
    <location>
        <begin position="534"/>
        <end position="614"/>
    </location>
</feature>
<dbReference type="GO" id="GO:0006260">
    <property type="term" value="P:DNA replication"/>
    <property type="evidence" value="ECO:0007669"/>
    <property type="project" value="InterPro"/>
</dbReference>
<dbReference type="GO" id="GO:0009378">
    <property type="term" value="F:four-way junction helicase activity"/>
    <property type="evidence" value="ECO:0007669"/>
    <property type="project" value="TreeGrafter"/>
</dbReference>
<evidence type="ECO:0000256" key="8">
    <source>
        <dbReference type="ARBA" id="ARBA00022806"/>
    </source>
</evidence>
<dbReference type="SMART" id="SM00490">
    <property type="entry name" value="HELICc"/>
    <property type="match status" value="1"/>
</dbReference>
<dbReference type="SMART" id="SM00487">
    <property type="entry name" value="DEXDc"/>
    <property type="match status" value="1"/>
</dbReference>
<name>A0A517QV56_9PLAN</name>
<evidence type="ECO:0000256" key="9">
    <source>
        <dbReference type="ARBA" id="ARBA00022833"/>
    </source>
</evidence>
<keyword evidence="11" id="KW-0238">DNA-binding</keyword>
<evidence type="ECO:0000259" key="19">
    <source>
        <dbReference type="PROSITE" id="PS51192"/>
    </source>
</evidence>
<dbReference type="InterPro" id="IPR044876">
    <property type="entry name" value="HRDC_dom_sf"/>
</dbReference>
<dbReference type="Gene3D" id="3.40.50.300">
    <property type="entry name" value="P-loop containing nucleotide triphosphate hydrolases"/>
    <property type="match status" value="2"/>
</dbReference>
<dbReference type="CDD" id="cd18794">
    <property type="entry name" value="SF2_C_RecQ"/>
    <property type="match status" value="1"/>
</dbReference>
<evidence type="ECO:0000256" key="6">
    <source>
        <dbReference type="ARBA" id="ARBA00022763"/>
    </source>
</evidence>
<dbReference type="GO" id="GO:0006281">
    <property type="term" value="P:DNA repair"/>
    <property type="evidence" value="ECO:0007669"/>
    <property type="project" value="UniProtKB-KW"/>
</dbReference>
<dbReference type="FunFam" id="3.40.50.300:FF:000156">
    <property type="entry name" value="ATP-dependent DNA helicase recQ"/>
    <property type="match status" value="1"/>
</dbReference>
<dbReference type="InterPro" id="IPR018982">
    <property type="entry name" value="RQC_domain"/>
</dbReference>
<dbReference type="OrthoDB" id="9763310at2"/>
<dbReference type="Pfam" id="PF00271">
    <property type="entry name" value="Helicase_C"/>
    <property type="match status" value="1"/>
</dbReference>
<dbReference type="Pfam" id="PF09382">
    <property type="entry name" value="RQC"/>
    <property type="match status" value="1"/>
</dbReference>
<protein>
    <recommendedName>
        <fullName evidence="16">DNA helicase RecQ</fullName>
        <ecNumber evidence="16">5.6.2.4</ecNumber>
    </recommendedName>
</protein>
<sequence length="733" mass="82406">MDKTEQPTQKVQLAEVLKKYWGYESFHDLQLPAMSAVLENRDSLVVLPTGGGKSLCYQAPAMCQDGMAIVVSPLISLMKDQVDALNANGISAAYINSTLSNAEKWNVSEKIQSNDLKLLYLAPERIGAGRLLDMLTAANVSFIAIDEAHCISQWGHDFRPHYRELKQLRDRFQNVNLHAYTATATQRVRDDIAQQLGLRDPEVLIGNFDRPNLYYRVAKKNNLLNQIQNVIERHPKGAGVVYCISRKEVERVTLQLQGLGYRAASYHAGMSDEDRAANQDAFIKDDIQIIVATVAFGMGIDKPDVRFVIHTGIPKTIENYQQETGRAGRDGLESECHLFFGGNDFRTWKMIMSDQPPAVQKVSLASLQTMLDYCHNINCRHRSLVQHFGQELNKDCETACDVCMGEVEVIKDSLKISQMVISSVYRQQERYGMTYTSRVLKGASDERIIANNHTELSTYGLLQEYPLKGIQDWIGQLVGQGFLYQDESEGFSILKITESGKQLLKGEVTPRLTVPTTTEKKSSGSKASKTRSMEGVDTGLFEALRELRTAKSKEKNVPPYVVFGDAALIDMARRCPSNEQKFLEVQGVGQKKCEEYSEAFLGIIQQYCEEKGLPLDVDVDAVLASSPPREVRPASAASAASFPFFEQGLSIEEVAEKIGRARSTTEGYLTDYLRERKVTDPRPWVEGNLVSQIESAIEEIRPSRLKLLYLHFEEKIDYTTLKIVSECYRNREQ</sequence>
<dbReference type="InterPro" id="IPR006293">
    <property type="entry name" value="DNA_helicase_ATP-dep_RecQ_bac"/>
</dbReference>
<evidence type="ECO:0000256" key="12">
    <source>
        <dbReference type="ARBA" id="ARBA00023172"/>
    </source>
</evidence>
<feature type="region of interest" description="Disordered" evidence="17">
    <location>
        <begin position="512"/>
        <end position="533"/>
    </location>
</feature>
<keyword evidence="14" id="KW-0413">Isomerase</keyword>
<comment type="similarity">
    <text evidence="3">Belongs to the helicase family. RecQ subfamily.</text>
</comment>
<dbReference type="PROSITE" id="PS51194">
    <property type="entry name" value="HELICASE_CTER"/>
    <property type="match status" value="1"/>
</dbReference>
<dbReference type="GO" id="GO:0043590">
    <property type="term" value="C:bacterial nucleoid"/>
    <property type="evidence" value="ECO:0007669"/>
    <property type="project" value="TreeGrafter"/>
</dbReference>
<feature type="domain" description="Helicase C-terminal" evidence="20">
    <location>
        <begin position="223"/>
        <end position="370"/>
    </location>
</feature>
<dbReference type="InterPro" id="IPR036388">
    <property type="entry name" value="WH-like_DNA-bd_sf"/>
</dbReference>
<dbReference type="InterPro" id="IPR036390">
    <property type="entry name" value="WH_DNA-bd_sf"/>
</dbReference>
<dbReference type="GO" id="GO:0009432">
    <property type="term" value="P:SOS response"/>
    <property type="evidence" value="ECO:0007669"/>
    <property type="project" value="UniProtKB-UniRule"/>
</dbReference>
<dbReference type="CDD" id="cd17920">
    <property type="entry name" value="DEXHc_RecQ"/>
    <property type="match status" value="1"/>
</dbReference>
<dbReference type="GO" id="GO:0005737">
    <property type="term" value="C:cytoplasm"/>
    <property type="evidence" value="ECO:0007669"/>
    <property type="project" value="TreeGrafter"/>
</dbReference>
<dbReference type="InterPro" id="IPR002121">
    <property type="entry name" value="HRDC_dom"/>
</dbReference>
<evidence type="ECO:0000256" key="3">
    <source>
        <dbReference type="ARBA" id="ARBA00005446"/>
    </source>
</evidence>
<dbReference type="PANTHER" id="PTHR13710">
    <property type="entry name" value="DNA HELICASE RECQ FAMILY MEMBER"/>
    <property type="match status" value="1"/>
</dbReference>
<dbReference type="FunFam" id="3.40.50.300:FF:000296">
    <property type="entry name" value="ATP-dependent DNA helicase RecQ"/>
    <property type="match status" value="1"/>
</dbReference>
<keyword evidence="10" id="KW-0067">ATP-binding</keyword>
<dbReference type="Pfam" id="PF00270">
    <property type="entry name" value="DEAD"/>
    <property type="match status" value="1"/>
</dbReference>
<dbReference type="PROSITE" id="PS50967">
    <property type="entry name" value="HRDC"/>
    <property type="match status" value="1"/>
</dbReference>
<evidence type="ECO:0000256" key="4">
    <source>
        <dbReference type="ARBA" id="ARBA00022723"/>
    </source>
</evidence>
<dbReference type="GO" id="GO:0005524">
    <property type="term" value="F:ATP binding"/>
    <property type="evidence" value="ECO:0007669"/>
    <property type="project" value="UniProtKB-KW"/>
</dbReference>
<comment type="catalytic activity">
    <reaction evidence="15">
        <text>Couples ATP hydrolysis with the unwinding of duplex DNA by translocating in the 3'-5' direction.</text>
        <dbReference type="EC" id="5.6.2.4"/>
    </reaction>
</comment>
<dbReference type="InterPro" id="IPR014001">
    <property type="entry name" value="Helicase_ATP-bd"/>
</dbReference>
<dbReference type="InterPro" id="IPR010997">
    <property type="entry name" value="HRDC-like_sf"/>
</dbReference>
<evidence type="ECO:0000313" key="21">
    <source>
        <dbReference type="EMBL" id="QDT35481.1"/>
    </source>
</evidence>
<dbReference type="PANTHER" id="PTHR13710:SF105">
    <property type="entry name" value="ATP-DEPENDENT DNA HELICASE Q1"/>
    <property type="match status" value="1"/>
</dbReference>
<dbReference type="InterPro" id="IPR011545">
    <property type="entry name" value="DEAD/DEAH_box_helicase_dom"/>
</dbReference>
<accession>A0A517QV56</accession>
<keyword evidence="12" id="KW-0233">DNA recombination</keyword>
<evidence type="ECO:0000256" key="16">
    <source>
        <dbReference type="NCBIfam" id="TIGR01389"/>
    </source>
</evidence>
<dbReference type="SMART" id="SM00341">
    <property type="entry name" value="HRDC"/>
    <property type="match status" value="1"/>
</dbReference>
<dbReference type="GO" id="GO:0046872">
    <property type="term" value="F:metal ion binding"/>
    <property type="evidence" value="ECO:0007669"/>
    <property type="project" value="UniProtKB-KW"/>
</dbReference>
<dbReference type="Pfam" id="PF00570">
    <property type="entry name" value="HRDC"/>
    <property type="match status" value="1"/>
</dbReference>
<dbReference type="EC" id="5.6.2.4" evidence="16"/>
<dbReference type="InterPro" id="IPR032284">
    <property type="entry name" value="RecQ_Zn-bd"/>
</dbReference>
<keyword evidence="22" id="KW-1185">Reference proteome</keyword>
<evidence type="ECO:0000259" key="20">
    <source>
        <dbReference type="PROSITE" id="PS51194"/>
    </source>
</evidence>
<dbReference type="InterPro" id="IPR004589">
    <property type="entry name" value="DNA_helicase_ATP-dep_RecQ"/>
</dbReference>
<keyword evidence="8 21" id="KW-0347">Helicase</keyword>
<dbReference type="GO" id="GO:0006310">
    <property type="term" value="P:DNA recombination"/>
    <property type="evidence" value="ECO:0007669"/>
    <property type="project" value="UniProtKB-UniRule"/>
</dbReference>
<dbReference type="Pfam" id="PF14493">
    <property type="entry name" value="HTH_40"/>
    <property type="match status" value="1"/>
</dbReference>
<evidence type="ECO:0000256" key="13">
    <source>
        <dbReference type="ARBA" id="ARBA00023204"/>
    </source>
</evidence>
<reference evidence="21 22" key="1">
    <citation type="submission" date="2019-02" db="EMBL/GenBank/DDBJ databases">
        <title>Deep-cultivation of Planctomycetes and their phenomic and genomic characterization uncovers novel biology.</title>
        <authorList>
            <person name="Wiegand S."/>
            <person name="Jogler M."/>
            <person name="Boedeker C."/>
            <person name="Pinto D."/>
            <person name="Vollmers J."/>
            <person name="Rivas-Marin E."/>
            <person name="Kohn T."/>
            <person name="Peeters S.H."/>
            <person name="Heuer A."/>
            <person name="Rast P."/>
            <person name="Oberbeckmann S."/>
            <person name="Bunk B."/>
            <person name="Jeske O."/>
            <person name="Meyerdierks A."/>
            <person name="Storesund J.E."/>
            <person name="Kallscheuer N."/>
            <person name="Luecker S."/>
            <person name="Lage O.M."/>
            <person name="Pohl T."/>
            <person name="Merkel B.J."/>
            <person name="Hornburger P."/>
            <person name="Mueller R.-W."/>
            <person name="Bruemmer F."/>
            <person name="Labrenz M."/>
            <person name="Spormann A.M."/>
            <person name="Op den Camp H."/>
            <person name="Overmann J."/>
            <person name="Amann R."/>
            <person name="Jetten M.S.M."/>
            <person name="Mascher T."/>
            <person name="Medema M.H."/>
            <person name="Devos D.P."/>
            <person name="Kaster A.-K."/>
            <person name="Ovreas L."/>
            <person name="Rohde M."/>
            <person name="Galperin M.Y."/>
            <person name="Jogler C."/>
        </authorList>
    </citation>
    <scope>NUCLEOTIDE SEQUENCE [LARGE SCALE GENOMIC DNA]</scope>
    <source>
        <strain evidence="21 22">Mal48</strain>
    </source>
</reference>
<evidence type="ECO:0000256" key="14">
    <source>
        <dbReference type="ARBA" id="ARBA00023235"/>
    </source>
</evidence>
<evidence type="ECO:0000256" key="15">
    <source>
        <dbReference type="ARBA" id="ARBA00034617"/>
    </source>
</evidence>
<dbReference type="InterPro" id="IPR029491">
    <property type="entry name" value="Helicase_HTH"/>
</dbReference>
<dbReference type="InterPro" id="IPR027417">
    <property type="entry name" value="P-loop_NTPase"/>
</dbReference>
<keyword evidence="7 21" id="KW-0378">Hydrolase</keyword>
<evidence type="ECO:0000256" key="10">
    <source>
        <dbReference type="ARBA" id="ARBA00022840"/>
    </source>
</evidence>
<dbReference type="GO" id="GO:0043138">
    <property type="term" value="F:3'-5' DNA helicase activity"/>
    <property type="evidence" value="ECO:0007669"/>
    <property type="project" value="UniProtKB-EC"/>
</dbReference>
<keyword evidence="5" id="KW-0547">Nucleotide-binding</keyword>
<comment type="cofactor">
    <cofactor evidence="1">
        <name>Mg(2+)</name>
        <dbReference type="ChEBI" id="CHEBI:18420"/>
    </cofactor>
</comment>
<dbReference type="SUPFAM" id="SSF47819">
    <property type="entry name" value="HRDC-like"/>
    <property type="match status" value="1"/>
</dbReference>
<keyword evidence="4" id="KW-0479">Metal-binding</keyword>
<comment type="cofactor">
    <cofactor evidence="2">
        <name>Zn(2+)</name>
        <dbReference type="ChEBI" id="CHEBI:29105"/>
    </cofactor>
</comment>
<evidence type="ECO:0000256" key="7">
    <source>
        <dbReference type="ARBA" id="ARBA00022801"/>
    </source>
</evidence>
<dbReference type="GO" id="GO:0003677">
    <property type="term" value="F:DNA binding"/>
    <property type="evidence" value="ECO:0007669"/>
    <property type="project" value="UniProtKB-KW"/>
</dbReference>
<dbReference type="RefSeq" id="WP_145205114.1">
    <property type="nucleotide sequence ID" value="NZ_CP036267.1"/>
</dbReference>
<dbReference type="InterPro" id="IPR001650">
    <property type="entry name" value="Helicase_C-like"/>
</dbReference>
<dbReference type="NCBIfam" id="TIGR00614">
    <property type="entry name" value="recQ_fam"/>
    <property type="match status" value="1"/>
</dbReference>
<evidence type="ECO:0000256" key="2">
    <source>
        <dbReference type="ARBA" id="ARBA00001947"/>
    </source>
</evidence>
<keyword evidence="9" id="KW-0862">Zinc</keyword>
<evidence type="ECO:0000313" key="22">
    <source>
        <dbReference type="Proteomes" id="UP000315724"/>
    </source>
</evidence>
<dbReference type="KEGG" id="tpol:Mal48_47580"/>
<organism evidence="21 22">
    <name type="scientific">Thalassoglobus polymorphus</name>
    <dbReference type="NCBI Taxonomy" id="2527994"/>
    <lineage>
        <taxon>Bacteria</taxon>
        <taxon>Pseudomonadati</taxon>
        <taxon>Planctomycetota</taxon>
        <taxon>Planctomycetia</taxon>
        <taxon>Planctomycetales</taxon>
        <taxon>Planctomycetaceae</taxon>
        <taxon>Thalassoglobus</taxon>
    </lineage>
</organism>
<dbReference type="SUPFAM" id="SSF52540">
    <property type="entry name" value="P-loop containing nucleoside triphosphate hydrolases"/>
    <property type="match status" value="1"/>
</dbReference>
<keyword evidence="13" id="KW-0234">DNA repair</keyword>
<dbReference type="SUPFAM" id="SSF46785">
    <property type="entry name" value="Winged helix' DNA-binding domain"/>
    <property type="match status" value="1"/>
</dbReference>
<dbReference type="GO" id="GO:0030894">
    <property type="term" value="C:replisome"/>
    <property type="evidence" value="ECO:0007669"/>
    <property type="project" value="TreeGrafter"/>
</dbReference>
<dbReference type="GO" id="GO:0016787">
    <property type="term" value="F:hydrolase activity"/>
    <property type="evidence" value="ECO:0007669"/>
    <property type="project" value="UniProtKB-KW"/>
</dbReference>
<dbReference type="Proteomes" id="UP000315724">
    <property type="component" value="Chromosome"/>
</dbReference>
<gene>
    <name evidence="21" type="primary">recQ</name>
    <name evidence="21" type="ORF">Mal48_47580</name>
</gene>
<dbReference type="Pfam" id="PF16124">
    <property type="entry name" value="RecQ_Zn_bind"/>
    <property type="match status" value="1"/>
</dbReference>
<dbReference type="NCBIfam" id="TIGR01389">
    <property type="entry name" value="recQ"/>
    <property type="match status" value="1"/>
</dbReference>
<keyword evidence="6" id="KW-0227">DNA damage</keyword>
<evidence type="ECO:0000256" key="1">
    <source>
        <dbReference type="ARBA" id="ARBA00001946"/>
    </source>
</evidence>
<feature type="domain" description="Helicase ATP-binding" evidence="19">
    <location>
        <begin position="34"/>
        <end position="202"/>
    </location>
</feature>
<evidence type="ECO:0000256" key="5">
    <source>
        <dbReference type="ARBA" id="ARBA00022741"/>
    </source>
</evidence>
<dbReference type="EMBL" id="CP036267">
    <property type="protein sequence ID" value="QDT35481.1"/>
    <property type="molecule type" value="Genomic_DNA"/>
</dbReference>
<evidence type="ECO:0000256" key="17">
    <source>
        <dbReference type="SAM" id="MobiDB-lite"/>
    </source>
</evidence>
<evidence type="ECO:0000259" key="18">
    <source>
        <dbReference type="PROSITE" id="PS50967"/>
    </source>
</evidence>
<dbReference type="Gene3D" id="1.10.150.80">
    <property type="entry name" value="HRDC domain"/>
    <property type="match status" value="1"/>
</dbReference>
<dbReference type="Gene3D" id="1.10.10.10">
    <property type="entry name" value="Winged helix-like DNA-binding domain superfamily/Winged helix DNA-binding domain"/>
    <property type="match status" value="1"/>
</dbReference>
<dbReference type="AlphaFoldDB" id="A0A517QV56"/>